<dbReference type="Pfam" id="PF00639">
    <property type="entry name" value="Rotamase"/>
    <property type="match status" value="1"/>
</dbReference>
<name>A0A2T1AD61_TRISK</name>
<evidence type="ECO:0000256" key="2">
    <source>
        <dbReference type="ARBA" id="ARBA00022729"/>
    </source>
</evidence>
<dbReference type="InterPro" id="IPR000297">
    <property type="entry name" value="PPIase_PpiC"/>
</dbReference>
<accession>A0A2T1AD61</accession>
<comment type="caution">
    <text evidence="7">The sequence shown here is derived from an EMBL/GenBank/DDBJ whole genome shotgun (WGS) entry which is preliminary data.</text>
</comment>
<dbReference type="InterPro" id="IPR050280">
    <property type="entry name" value="OMP_Chaperone_SurA"/>
</dbReference>
<protein>
    <recommendedName>
        <fullName evidence="1">Parvulin-like PPIase</fullName>
    </recommendedName>
    <alternativeName>
        <fullName evidence="3">Peptidyl-prolyl cis-trans isomerase plp</fullName>
    </alternativeName>
    <alternativeName>
        <fullName evidence="4">Rotamase plp</fullName>
    </alternativeName>
</protein>
<organism evidence="7 8">
    <name type="scientific">Tritonibacter scottomollicae</name>
    <name type="common">Epibacterium scottomollicae</name>
    <dbReference type="NCBI Taxonomy" id="483013"/>
    <lineage>
        <taxon>Bacteria</taxon>
        <taxon>Pseudomonadati</taxon>
        <taxon>Pseudomonadota</taxon>
        <taxon>Alphaproteobacteria</taxon>
        <taxon>Rhodobacterales</taxon>
        <taxon>Paracoccaceae</taxon>
        <taxon>Tritonibacter</taxon>
    </lineage>
</organism>
<dbReference type="SUPFAM" id="SSF109998">
    <property type="entry name" value="Triger factor/SurA peptide-binding domain-like"/>
    <property type="match status" value="1"/>
</dbReference>
<dbReference type="PANTHER" id="PTHR47637">
    <property type="entry name" value="CHAPERONE SURA"/>
    <property type="match status" value="1"/>
</dbReference>
<dbReference type="Gene3D" id="1.10.4030.10">
    <property type="entry name" value="Porin chaperone SurA, peptide-binding domain"/>
    <property type="match status" value="1"/>
</dbReference>
<dbReference type="AlphaFoldDB" id="A0A2T1AD61"/>
<sequence>MQQDLNFRQASLALINWTRKAACVGGLALTVLITSPASNAEAQGLFSPVITVNEDVITDYELQQRALFLNVLGSVQGDPMTVARNDLIEDRLKRQVMSEVGLTLSEEEITEGMRELAQRTNLTLEQFLQSLKQAGVDPETVRDFTSAGIGWREYVRGRFSAQARPTDTEIDRAMGNSGSGSVQVLLSEVIMPINENNAAQVQELAIQISELKNPEAFAASAAQFSASDSRVDGGRLPWMPLSRLPSQLQEVVLSLEPGQITQPLPMQGAIAIFRMRGLREVDGRSASFAAIDYATYRIPGGRSAEALARAAELRDTVDTCDDLYGVNKDKDPALLFRGSLAPSEIPQDIALELSKMDPNESSAAVTRDNGQTLLFTMLCGRTSDVVAAQENARASVANALVQQRLNSLAESLIEQLKANARIEGL</sequence>
<keyword evidence="2" id="KW-0732">Signal</keyword>
<dbReference type="Proteomes" id="UP000237718">
    <property type="component" value="Unassembled WGS sequence"/>
</dbReference>
<evidence type="ECO:0000259" key="6">
    <source>
        <dbReference type="PROSITE" id="PS50198"/>
    </source>
</evidence>
<keyword evidence="5" id="KW-0697">Rotamase</keyword>
<dbReference type="InterPro" id="IPR046357">
    <property type="entry name" value="PPIase_dom_sf"/>
</dbReference>
<dbReference type="PANTHER" id="PTHR47637:SF1">
    <property type="entry name" value="CHAPERONE SURA"/>
    <property type="match status" value="1"/>
</dbReference>
<dbReference type="RefSeq" id="WP_106164579.1">
    <property type="nucleotide sequence ID" value="NZ_PVUF01000010.1"/>
</dbReference>
<reference evidence="7 8" key="1">
    <citation type="submission" date="2018-03" db="EMBL/GenBank/DDBJ databases">
        <title>Genomic Encyclopedia of Archaeal and Bacterial Type Strains, Phase II (KMG-II): from individual species to whole genera.</title>
        <authorList>
            <person name="Goeker M."/>
        </authorList>
    </citation>
    <scope>NUCLEOTIDE SEQUENCE [LARGE SCALE GENOMIC DNA]</scope>
    <source>
        <strain evidence="7 8">DSM 25328</strain>
    </source>
</reference>
<gene>
    <name evidence="7" type="ORF">CLV89_110139</name>
</gene>
<evidence type="ECO:0000313" key="8">
    <source>
        <dbReference type="Proteomes" id="UP000237718"/>
    </source>
</evidence>
<evidence type="ECO:0000256" key="4">
    <source>
        <dbReference type="ARBA" id="ARBA00031484"/>
    </source>
</evidence>
<dbReference type="InterPro" id="IPR027304">
    <property type="entry name" value="Trigger_fact/SurA_dom_sf"/>
</dbReference>
<proteinExistence type="predicted"/>
<dbReference type="Gene3D" id="3.10.50.40">
    <property type="match status" value="1"/>
</dbReference>
<dbReference type="SUPFAM" id="SSF54534">
    <property type="entry name" value="FKBP-like"/>
    <property type="match status" value="1"/>
</dbReference>
<dbReference type="GO" id="GO:0003755">
    <property type="term" value="F:peptidyl-prolyl cis-trans isomerase activity"/>
    <property type="evidence" value="ECO:0007669"/>
    <property type="project" value="UniProtKB-KW"/>
</dbReference>
<evidence type="ECO:0000313" key="7">
    <source>
        <dbReference type="EMBL" id="PRZ46467.1"/>
    </source>
</evidence>
<keyword evidence="5" id="KW-0413">Isomerase</keyword>
<evidence type="ECO:0000256" key="5">
    <source>
        <dbReference type="PROSITE-ProRule" id="PRU00278"/>
    </source>
</evidence>
<feature type="domain" description="PpiC" evidence="6">
    <location>
        <begin position="181"/>
        <end position="277"/>
    </location>
</feature>
<dbReference type="OrthoDB" id="9791746at2"/>
<evidence type="ECO:0000256" key="3">
    <source>
        <dbReference type="ARBA" id="ARBA00030642"/>
    </source>
</evidence>
<dbReference type="EMBL" id="PVUF01000010">
    <property type="protein sequence ID" value="PRZ46467.1"/>
    <property type="molecule type" value="Genomic_DNA"/>
</dbReference>
<evidence type="ECO:0000256" key="1">
    <source>
        <dbReference type="ARBA" id="ARBA00018370"/>
    </source>
</evidence>
<dbReference type="PROSITE" id="PS50198">
    <property type="entry name" value="PPIC_PPIASE_2"/>
    <property type="match status" value="1"/>
</dbReference>